<evidence type="ECO:0000313" key="2">
    <source>
        <dbReference type="EMBL" id="SFP80050.1"/>
    </source>
</evidence>
<dbReference type="AlphaFoldDB" id="A0A1I5TAJ4"/>
<proteinExistence type="predicted"/>
<feature type="chain" id="PRO_5010191256" description="Cell surface protein" evidence="1">
    <location>
        <begin position="28"/>
        <end position="237"/>
    </location>
</feature>
<dbReference type="Proteomes" id="UP000182624">
    <property type="component" value="Unassembled WGS sequence"/>
</dbReference>
<organism evidence="2 3">
    <name type="scientific">Butyrivibrio proteoclasticus</name>
    <dbReference type="NCBI Taxonomy" id="43305"/>
    <lineage>
        <taxon>Bacteria</taxon>
        <taxon>Bacillati</taxon>
        <taxon>Bacillota</taxon>
        <taxon>Clostridia</taxon>
        <taxon>Lachnospirales</taxon>
        <taxon>Lachnospiraceae</taxon>
        <taxon>Butyrivibrio</taxon>
    </lineage>
</organism>
<sequence length="237" mass="24408">MNMKLVKKVLAVTMAASMIVMPLTAGATDSAQPSSSDTTVTPAQAEAVATTSEVTVTQEEEVATTSQVTQAETTSTTTNNVIAGGTVIKNELPGAFQISSQSAISGVAIRQSANTIKTSAGLSSNQTPFARVYTLDPNKSKAVYASFNAAAEVYGGSVVAAINSDLGALTGGKFTSLPEGVSVPVTIGIKNFDPNAEYYIIKVSKKGLIEKIPVTIENGKATFDITGGLSAYALMKK</sequence>
<dbReference type="OrthoDB" id="2003974at2"/>
<name>A0A1I5TAJ4_9FIRM</name>
<accession>A0A1I5TAJ4</accession>
<evidence type="ECO:0000313" key="3">
    <source>
        <dbReference type="Proteomes" id="UP000182624"/>
    </source>
</evidence>
<keyword evidence="1" id="KW-0732">Signal</keyword>
<dbReference type="RefSeq" id="WP_074886358.1">
    <property type="nucleotide sequence ID" value="NZ_FOXO01000008.1"/>
</dbReference>
<protein>
    <recommendedName>
        <fullName evidence="4">Cell surface protein</fullName>
    </recommendedName>
</protein>
<dbReference type="EMBL" id="FOXO01000008">
    <property type="protein sequence ID" value="SFP80050.1"/>
    <property type="molecule type" value="Genomic_DNA"/>
</dbReference>
<keyword evidence="3" id="KW-1185">Reference proteome</keyword>
<evidence type="ECO:0008006" key="4">
    <source>
        <dbReference type="Google" id="ProtNLM"/>
    </source>
</evidence>
<evidence type="ECO:0000256" key="1">
    <source>
        <dbReference type="SAM" id="SignalP"/>
    </source>
</evidence>
<reference evidence="3" key="1">
    <citation type="submission" date="2016-10" db="EMBL/GenBank/DDBJ databases">
        <authorList>
            <person name="Varghese N."/>
            <person name="Submissions S."/>
        </authorList>
    </citation>
    <scope>NUCLEOTIDE SEQUENCE [LARGE SCALE GENOMIC DNA]</scope>
    <source>
        <strain evidence="3">P18</strain>
    </source>
</reference>
<feature type="signal peptide" evidence="1">
    <location>
        <begin position="1"/>
        <end position="27"/>
    </location>
</feature>
<gene>
    <name evidence="2" type="ORF">SAMN04487928_108101</name>
</gene>